<dbReference type="InterPro" id="IPR004101">
    <property type="entry name" value="Mur_ligase_C"/>
</dbReference>
<dbReference type="PANTHER" id="PTHR43024:SF1">
    <property type="entry name" value="UDP-N-ACETYLMURAMOYL-TRIPEPTIDE--D-ALANYL-D-ALANINE LIGASE"/>
    <property type="match status" value="1"/>
</dbReference>
<feature type="domain" description="Mur ligase central" evidence="14">
    <location>
        <begin position="111"/>
        <end position="295"/>
    </location>
</feature>
<evidence type="ECO:0000256" key="4">
    <source>
        <dbReference type="ARBA" id="ARBA00022741"/>
    </source>
</evidence>
<dbReference type="GO" id="GO:0005737">
    <property type="term" value="C:cytoplasm"/>
    <property type="evidence" value="ECO:0007669"/>
    <property type="project" value="UniProtKB-SubCell"/>
</dbReference>
<reference evidence="16" key="1">
    <citation type="submission" date="2016-10" db="EMBL/GenBank/DDBJ databases">
        <authorList>
            <person name="de Groot N.N."/>
        </authorList>
    </citation>
    <scope>NUCLEOTIDE SEQUENCE [LARGE SCALE GENOMIC DNA]</scope>
    <source>
        <strain evidence="16">10nlg</strain>
    </source>
</reference>
<dbReference type="SUPFAM" id="SSF53623">
    <property type="entry name" value="MurD-like peptide ligases, catalytic domain"/>
    <property type="match status" value="1"/>
</dbReference>
<keyword evidence="9 10" id="KW-0961">Cell wall biogenesis/degradation</keyword>
<organism evidence="15 16">
    <name type="scientific">Salisediminibacterium halotolerans</name>
    <dbReference type="NCBI Taxonomy" id="517425"/>
    <lineage>
        <taxon>Bacteria</taxon>
        <taxon>Bacillati</taxon>
        <taxon>Bacillota</taxon>
        <taxon>Bacilli</taxon>
        <taxon>Bacillales</taxon>
        <taxon>Bacillaceae</taxon>
        <taxon>Salisediminibacterium</taxon>
    </lineage>
</organism>
<evidence type="ECO:0000256" key="2">
    <source>
        <dbReference type="ARBA" id="ARBA00022598"/>
    </source>
</evidence>
<evidence type="ECO:0000256" key="7">
    <source>
        <dbReference type="ARBA" id="ARBA00022984"/>
    </source>
</evidence>
<dbReference type="GO" id="GO:0008360">
    <property type="term" value="P:regulation of cell shape"/>
    <property type="evidence" value="ECO:0007669"/>
    <property type="project" value="UniProtKB-KW"/>
</dbReference>
<keyword evidence="1 10" id="KW-0963">Cytoplasm</keyword>
<keyword evidence="7 10" id="KW-0573">Peptidoglycan synthesis</keyword>
<dbReference type="EC" id="6.3.2.10" evidence="10 11"/>
<dbReference type="HAMAP" id="MF_02019">
    <property type="entry name" value="MurF"/>
    <property type="match status" value="1"/>
</dbReference>
<keyword evidence="3 10" id="KW-0132">Cell division</keyword>
<dbReference type="InterPro" id="IPR013221">
    <property type="entry name" value="Mur_ligase_cen"/>
</dbReference>
<evidence type="ECO:0000256" key="9">
    <source>
        <dbReference type="ARBA" id="ARBA00023316"/>
    </source>
</evidence>
<dbReference type="GO" id="GO:0051301">
    <property type="term" value="P:cell division"/>
    <property type="evidence" value="ECO:0007669"/>
    <property type="project" value="UniProtKB-KW"/>
</dbReference>
<dbReference type="EMBL" id="FOGV01000009">
    <property type="protein sequence ID" value="SER94114.1"/>
    <property type="molecule type" value="Genomic_DNA"/>
</dbReference>
<protein>
    <recommendedName>
        <fullName evidence="10 11">UDP-N-acetylmuramoyl-tripeptide--D-alanyl-D-alanine ligase</fullName>
        <ecNumber evidence="10 11">6.3.2.10</ecNumber>
    </recommendedName>
    <alternativeName>
        <fullName evidence="10">D-alanyl-D-alanine-adding enzyme</fullName>
    </alternativeName>
</protein>
<keyword evidence="4 10" id="KW-0547">Nucleotide-binding</keyword>
<feature type="domain" description="Mur ligase N-terminal catalytic" evidence="12">
    <location>
        <begin position="26"/>
        <end position="100"/>
    </location>
</feature>
<evidence type="ECO:0000256" key="11">
    <source>
        <dbReference type="RuleBase" id="RU004136"/>
    </source>
</evidence>
<feature type="domain" description="Mur ligase C-terminal" evidence="13">
    <location>
        <begin position="318"/>
        <end position="444"/>
    </location>
</feature>
<dbReference type="Gene3D" id="3.40.1190.10">
    <property type="entry name" value="Mur-like, catalytic domain"/>
    <property type="match status" value="1"/>
</dbReference>
<evidence type="ECO:0000256" key="3">
    <source>
        <dbReference type="ARBA" id="ARBA00022618"/>
    </source>
</evidence>
<evidence type="ECO:0000259" key="12">
    <source>
        <dbReference type="Pfam" id="PF01225"/>
    </source>
</evidence>
<dbReference type="GO" id="GO:0047480">
    <property type="term" value="F:UDP-N-acetylmuramoyl-tripeptide-D-alanyl-D-alanine ligase activity"/>
    <property type="evidence" value="ECO:0007669"/>
    <property type="project" value="UniProtKB-UniRule"/>
</dbReference>
<comment type="caution">
    <text evidence="15">The sequence shown here is derived from an EMBL/GenBank/DDBJ whole genome shotgun (WGS) entry which is preliminary data.</text>
</comment>
<evidence type="ECO:0000259" key="13">
    <source>
        <dbReference type="Pfam" id="PF02875"/>
    </source>
</evidence>
<dbReference type="Pfam" id="PF02875">
    <property type="entry name" value="Mur_ligase_C"/>
    <property type="match status" value="1"/>
</dbReference>
<dbReference type="SUPFAM" id="SSF63418">
    <property type="entry name" value="MurE/MurF N-terminal domain"/>
    <property type="match status" value="1"/>
</dbReference>
<dbReference type="GO" id="GO:0009252">
    <property type="term" value="P:peptidoglycan biosynthetic process"/>
    <property type="evidence" value="ECO:0007669"/>
    <property type="project" value="UniProtKB-UniRule"/>
</dbReference>
<dbReference type="OrthoDB" id="9801978at2"/>
<dbReference type="PANTHER" id="PTHR43024">
    <property type="entry name" value="UDP-N-ACETYLMURAMOYL-TRIPEPTIDE--D-ALANYL-D-ALANINE LIGASE"/>
    <property type="match status" value="1"/>
</dbReference>
<comment type="similarity">
    <text evidence="10">Belongs to the MurCDEF family. MurF subfamily.</text>
</comment>
<dbReference type="InterPro" id="IPR036615">
    <property type="entry name" value="Mur_ligase_C_dom_sf"/>
</dbReference>
<evidence type="ECO:0000256" key="6">
    <source>
        <dbReference type="ARBA" id="ARBA00022960"/>
    </source>
</evidence>
<comment type="catalytic activity">
    <reaction evidence="10 11">
        <text>D-alanyl-D-alanine + UDP-N-acetyl-alpha-D-muramoyl-L-alanyl-gamma-D-glutamyl-meso-2,6-diaminopimelate + ATP = UDP-N-acetyl-alpha-D-muramoyl-L-alanyl-gamma-D-glutamyl-meso-2,6-diaminopimeloyl-D-alanyl-D-alanine + ADP + phosphate + H(+)</text>
        <dbReference type="Rhea" id="RHEA:28374"/>
        <dbReference type="ChEBI" id="CHEBI:15378"/>
        <dbReference type="ChEBI" id="CHEBI:30616"/>
        <dbReference type="ChEBI" id="CHEBI:43474"/>
        <dbReference type="ChEBI" id="CHEBI:57822"/>
        <dbReference type="ChEBI" id="CHEBI:61386"/>
        <dbReference type="ChEBI" id="CHEBI:83905"/>
        <dbReference type="ChEBI" id="CHEBI:456216"/>
        <dbReference type="EC" id="6.3.2.10"/>
    </reaction>
</comment>
<dbReference type="UniPathway" id="UPA00219"/>
<accession>A0A1H9TAZ6</accession>
<dbReference type="GO" id="GO:0005524">
    <property type="term" value="F:ATP binding"/>
    <property type="evidence" value="ECO:0007669"/>
    <property type="project" value="UniProtKB-UniRule"/>
</dbReference>
<evidence type="ECO:0000256" key="1">
    <source>
        <dbReference type="ARBA" id="ARBA00022490"/>
    </source>
</evidence>
<dbReference type="SUPFAM" id="SSF53244">
    <property type="entry name" value="MurD-like peptide ligases, peptide-binding domain"/>
    <property type="match status" value="1"/>
</dbReference>
<comment type="subcellular location">
    <subcellularLocation>
        <location evidence="10 11">Cytoplasm</location>
    </subcellularLocation>
</comment>
<dbReference type="InterPro" id="IPR035911">
    <property type="entry name" value="MurE/MurF_N"/>
</dbReference>
<keyword evidence="6 10" id="KW-0133">Cell shape</keyword>
<keyword evidence="5 10" id="KW-0067">ATP-binding</keyword>
<dbReference type="STRING" id="1464123.SAMN05444126_10961"/>
<dbReference type="NCBIfam" id="TIGR01143">
    <property type="entry name" value="murF"/>
    <property type="match status" value="1"/>
</dbReference>
<dbReference type="Gene3D" id="3.90.190.20">
    <property type="entry name" value="Mur ligase, C-terminal domain"/>
    <property type="match status" value="1"/>
</dbReference>
<dbReference type="GO" id="GO:0008766">
    <property type="term" value="F:UDP-N-acetylmuramoylalanyl-D-glutamyl-2,6-diaminopimelate-D-alanyl-D-alanine ligase activity"/>
    <property type="evidence" value="ECO:0007669"/>
    <property type="project" value="RHEA"/>
</dbReference>
<evidence type="ECO:0000313" key="16">
    <source>
        <dbReference type="Proteomes" id="UP000199318"/>
    </source>
</evidence>
<evidence type="ECO:0000313" key="15">
    <source>
        <dbReference type="EMBL" id="SER94114.1"/>
    </source>
</evidence>
<sequence length="456" mass="48922">MIQRTLKEITTWLTGNDEAKSTQAIKISGVSTDTRTIQPGSLFVPLTGENFNGHQFAETAMENGAVAALWGKHEAAPPENLPVIYVEDTLTALQTLAKKYLAELSVNVVGITGSNGKTTTKDMVAAVLGKTYRVQKTEGNYNNHIGLPLTILALREETEIAVLEMGMSARGEIEFLSKLAQPDAAIITNIGESHMEELGSRAGISEAKFEITAGLSPTGTLIIPGEEPLLTEKTAGCSFQVRTFGIEETNDLYPQDVEQRSDGTAFSINGENGSGFFIPILGKHNVQNALSAVAAGEVFAVPREAAKEGLKTLAMTGMRTELVSAKNGLTFINDAYNASPTSMRAAVSLLSDMDGYEQKIVVLADMLELGVNEEAFHIETGEAIDPKQIDYVLTFGELGEKIAQGAKRAFGEERVSAYQDKDHLIADLQKIAAPGDIVLVKGSRGKKLEDVVNAFV</sequence>
<evidence type="ECO:0000256" key="5">
    <source>
        <dbReference type="ARBA" id="ARBA00022840"/>
    </source>
</evidence>
<dbReference type="InterPro" id="IPR000713">
    <property type="entry name" value="Mur_ligase_N"/>
</dbReference>
<keyword evidence="16" id="KW-1185">Reference proteome</keyword>
<feature type="binding site" evidence="10">
    <location>
        <begin position="113"/>
        <end position="119"/>
    </location>
    <ligand>
        <name>ATP</name>
        <dbReference type="ChEBI" id="CHEBI:30616"/>
    </ligand>
</feature>
<keyword evidence="8 10" id="KW-0131">Cell cycle</keyword>
<dbReference type="InterPro" id="IPR005863">
    <property type="entry name" value="UDP-N-AcMur_synth"/>
</dbReference>
<evidence type="ECO:0000259" key="14">
    <source>
        <dbReference type="Pfam" id="PF08245"/>
    </source>
</evidence>
<proteinExistence type="inferred from homology"/>
<dbReference type="Pfam" id="PF01225">
    <property type="entry name" value="Mur_ligase"/>
    <property type="match status" value="1"/>
</dbReference>
<dbReference type="Proteomes" id="UP000199318">
    <property type="component" value="Unassembled WGS sequence"/>
</dbReference>
<dbReference type="InterPro" id="IPR036565">
    <property type="entry name" value="Mur-like_cat_sf"/>
</dbReference>
<dbReference type="RefSeq" id="WP_093072671.1">
    <property type="nucleotide sequence ID" value="NZ_FOGV01000009.1"/>
</dbReference>
<dbReference type="InterPro" id="IPR051046">
    <property type="entry name" value="MurCDEF_CellWall_CoF430Synth"/>
</dbReference>
<comment type="pathway">
    <text evidence="10 11">Cell wall biogenesis; peptidoglycan biosynthesis.</text>
</comment>
<gene>
    <name evidence="10" type="primary">murF</name>
    <name evidence="15" type="ORF">SAMN05444126_10961</name>
</gene>
<evidence type="ECO:0000256" key="8">
    <source>
        <dbReference type="ARBA" id="ARBA00023306"/>
    </source>
</evidence>
<keyword evidence="2 10" id="KW-0436">Ligase</keyword>
<dbReference type="Pfam" id="PF08245">
    <property type="entry name" value="Mur_ligase_M"/>
    <property type="match status" value="1"/>
</dbReference>
<dbReference type="AlphaFoldDB" id="A0A1H9TAZ6"/>
<name>A0A1H9TAZ6_9BACI</name>
<comment type="function">
    <text evidence="10 11">Involved in cell wall formation. Catalyzes the final step in the synthesis of UDP-N-acetylmuramoyl-pentapeptide, the precursor of murein.</text>
</comment>
<evidence type="ECO:0000256" key="10">
    <source>
        <dbReference type="HAMAP-Rule" id="MF_02019"/>
    </source>
</evidence>
<dbReference type="Gene3D" id="3.40.1390.10">
    <property type="entry name" value="MurE/MurF, N-terminal domain"/>
    <property type="match status" value="1"/>
</dbReference>
<dbReference type="GO" id="GO:0071555">
    <property type="term" value="P:cell wall organization"/>
    <property type="evidence" value="ECO:0007669"/>
    <property type="project" value="UniProtKB-KW"/>
</dbReference>